<organism evidence="2 3">
    <name type="scientific">Aeromicrobium alkaliterrae</name>
    <dbReference type="NCBI Taxonomy" id="302168"/>
    <lineage>
        <taxon>Bacteria</taxon>
        <taxon>Bacillati</taxon>
        <taxon>Actinomycetota</taxon>
        <taxon>Actinomycetes</taxon>
        <taxon>Propionibacteriales</taxon>
        <taxon>Nocardioidaceae</taxon>
        <taxon>Aeromicrobium</taxon>
    </lineage>
</organism>
<gene>
    <name evidence="2" type="ORF">GCM10009710_25410</name>
</gene>
<proteinExistence type="predicted"/>
<dbReference type="EMBL" id="BAAAME010000004">
    <property type="protein sequence ID" value="GAA1744258.1"/>
    <property type="molecule type" value="Genomic_DNA"/>
</dbReference>
<dbReference type="CDD" id="cd00165">
    <property type="entry name" value="S4"/>
    <property type="match status" value="1"/>
</dbReference>
<evidence type="ECO:0000313" key="2">
    <source>
        <dbReference type="EMBL" id="GAA1744258.1"/>
    </source>
</evidence>
<name>A0ABP4W5Y9_9ACTN</name>
<dbReference type="Proteomes" id="UP001501057">
    <property type="component" value="Unassembled WGS sequence"/>
</dbReference>
<keyword evidence="1" id="KW-0694">RNA-binding</keyword>
<dbReference type="PROSITE" id="PS50889">
    <property type="entry name" value="S4"/>
    <property type="match status" value="1"/>
</dbReference>
<dbReference type="Gene3D" id="3.10.290.10">
    <property type="entry name" value="RNA-binding S4 domain"/>
    <property type="match status" value="1"/>
</dbReference>
<evidence type="ECO:0000313" key="3">
    <source>
        <dbReference type="Proteomes" id="UP001501057"/>
    </source>
</evidence>
<evidence type="ECO:0000256" key="1">
    <source>
        <dbReference type="PROSITE-ProRule" id="PRU00182"/>
    </source>
</evidence>
<protein>
    <submittedName>
        <fullName evidence="2">RNA-binding S4 domain-containing protein</fullName>
    </submittedName>
</protein>
<comment type="caution">
    <text evidence="2">The sequence shown here is derived from an EMBL/GenBank/DDBJ whole genome shotgun (WGS) entry which is preliminary data.</text>
</comment>
<accession>A0ABP4W5Y9</accession>
<reference evidence="3" key="1">
    <citation type="journal article" date="2019" name="Int. J. Syst. Evol. Microbiol.">
        <title>The Global Catalogue of Microorganisms (GCM) 10K type strain sequencing project: providing services to taxonomists for standard genome sequencing and annotation.</title>
        <authorList>
            <consortium name="The Broad Institute Genomics Platform"/>
            <consortium name="The Broad Institute Genome Sequencing Center for Infectious Disease"/>
            <person name="Wu L."/>
            <person name="Ma J."/>
        </authorList>
    </citation>
    <scope>NUCLEOTIDE SEQUENCE [LARGE SCALE GENOMIC DNA]</scope>
    <source>
        <strain evidence="3">JCM 13518</strain>
    </source>
</reference>
<keyword evidence="3" id="KW-1185">Reference proteome</keyword>
<dbReference type="RefSeq" id="WP_344202207.1">
    <property type="nucleotide sequence ID" value="NZ_BAAAME010000004.1"/>
</dbReference>
<dbReference type="Pfam" id="PF13275">
    <property type="entry name" value="S4_2"/>
    <property type="match status" value="1"/>
</dbReference>
<sequence>MDIEDVAITGDMIRLGQLLKYTNVAESGADAATIVASGDVRVGGEVETRRGRQLVKGDVVEIATPQGTTAYRIA</sequence>
<dbReference type="SUPFAM" id="SSF55174">
    <property type="entry name" value="Alpha-L RNA-binding motif"/>
    <property type="match status" value="1"/>
</dbReference>
<dbReference type="InterPro" id="IPR036986">
    <property type="entry name" value="S4_RNA-bd_sf"/>
</dbReference>